<accession>A0ABP8GZY9</accession>
<protein>
    <recommendedName>
        <fullName evidence="3">Response regulator</fullName>
    </recommendedName>
</protein>
<proteinExistence type="predicted"/>
<keyword evidence="2" id="KW-1185">Reference proteome</keyword>
<evidence type="ECO:0000313" key="2">
    <source>
        <dbReference type="Proteomes" id="UP001501725"/>
    </source>
</evidence>
<name>A0ABP8GZY9_9BACT</name>
<evidence type="ECO:0008006" key="3">
    <source>
        <dbReference type="Google" id="ProtNLM"/>
    </source>
</evidence>
<dbReference type="RefSeq" id="WP_345256079.1">
    <property type="nucleotide sequence ID" value="NZ_BAABGY010000007.1"/>
</dbReference>
<gene>
    <name evidence="1" type="ORF">GCM10023184_24970</name>
</gene>
<dbReference type="EMBL" id="BAABGY010000007">
    <property type="protein sequence ID" value="GAA4332385.1"/>
    <property type="molecule type" value="Genomic_DNA"/>
</dbReference>
<dbReference type="Proteomes" id="UP001501725">
    <property type="component" value="Unassembled WGS sequence"/>
</dbReference>
<sequence>MKNTGAVIVIEDDVDDQELLTEVFRELDYPNEILFFADGEAALGYLNKVEILPY</sequence>
<dbReference type="Gene3D" id="3.40.50.2300">
    <property type="match status" value="1"/>
</dbReference>
<dbReference type="SUPFAM" id="SSF52172">
    <property type="entry name" value="CheY-like"/>
    <property type="match status" value="1"/>
</dbReference>
<organism evidence="1 2">
    <name type="scientific">Flaviaesturariibacter amylovorans</name>
    <dbReference type="NCBI Taxonomy" id="1084520"/>
    <lineage>
        <taxon>Bacteria</taxon>
        <taxon>Pseudomonadati</taxon>
        <taxon>Bacteroidota</taxon>
        <taxon>Chitinophagia</taxon>
        <taxon>Chitinophagales</taxon>
        <taxon>Chitinophagaceae</taxon>
        <taxon>Flaviaestuariibacter</taxon>
    </lineage>
</organism>
<dbReference type="InterPro" id="IPR011006">
    <property type="entry name" value="CheY-like_superfamily"/>
</dbReference>
<comment type="caution">
    <text evidence="1">The sequence shown here is derived from an EMBL/GenBank/DDBJ whole genome shotgun (WGS) entry which is preliminary data.</text>
</comment>
<evidence type="ECO:0000313" key="1">
    <source>
        <dbReference type="EMBL" id="GAA4332385.1"/>
    </source>
</evidence>
<reference evidence="2" key="1">
    <citation type="journal article" date="2019" name="Int. J. Syst. Evol. Microbiol.">
        <title>The Global Catalogue of Microorganisms (GCM) 10K type strain sequencing project: providing services to taxonomists for standard genome sequencing and annotation.</title>
        <authorList>
            <consortium name="The Broad Institute Genomics Platform"/>
            <consortium name="The Broad Institute Genome Sequencing Center for Infectious Disease"/>
            <person name="Wu L."/>
            <person name="Ma J."/>
        </authorList>
    </citation>
    <scope>NUCLEOTIDE SEQUENCE [LARGE SCALE GENOMIC DNA]</scope>
    <source>
        <strain evidence="2">JCM 17919</strain>
    </source>
</reference>